<dbReference type="AlphaFoldDB" id="A0A2T0K638"/>
<feature type="signal peptide" evidence="2">
    <location>
        <begin position="1"/>
        <end position="23"/>
    </location>
</feature>
<reference evidence="3 4" key="1">
    <citation type="submission" date="2018-03" db="EMBL/GenBank/DDBJ databases">
        <title>Genomic Encyclopedia of Archaeal and Bacterial Type Strains, Phase II (KMG-II): from individual species to whole genera.</title>
        <authorList>
            <person name="Goeker M."/>
        </authorList>
    </citation>
    <scope>NUCLEOTIDE SEQUENCE [LARGE SCALE GENOMIC DNA]</scope>
    <source>
        <strain evidence="3 4">DSM 43146</strain>
    </source>
</reference>
<dbReference type="EMBL" id="PVMZ01000013">
    <property type="protein sequence ID" value="PRX18425.1"/>
    <property type="molecule type" value="Genomic_DNA"/>
</dbReference>
<accession>A0A2T0K638</accession>
<organism evidence="3 4">
    <name type="scientific">Actinoplanes italicus</name>
    <dbReference type="NCBI Taxonomy" id="113567"/>
    <lineage>
        <taxon>Bacteria</taxon>
        <taxon>Bacillati</taxon>
        <taxon>Actinomycetota</taxon>
        <taxon>Actinomycetes</taxon>
        <taxon>Micromonosporales</taxon>
        <taxon>Micromonosporaceae</taxon>
        <taxon>Actinoplanes</taxon>
    </lineage>
</organism>
<gene>
    <name evidence="3" type="ORF">CLV67_113262</name>
</gene>
<name>A0A2T0K638_9ACTN</name>
<keyword evidence="2" id="KW-0732">Signal</keyword>
<sequence>MTKSLILPFSVLVSLAFAGPATAAPAVRAGEKPPPTTAAVTGTGSDDTTVRIKNGHAIIIAPTGSSVSLDGDNIVIDVQNGHAIIIAPTGASRLDTGATSKPAPTGPASKNQ</sequence>
<feature type="region of interest" description="Disordered" evidence="1">
    <location>
        <begin position="89"/>
        <end position="112"/>
    </location>
</feature>
<evidence type="ECO:0000256" key="2">
    <source>
        <dbReference type="SAM" id="SignalP"/>
    </source>
</evidence>
<comment type="caution">
    <text evidence="3">The sequence shown here is derived from an EMBL/GenBank/DDBJ whole genome shotgun (WGS) entry which is preliminary data.</text>
</comment>
<feature type="chain" id="PRO_5015773352" evidence="2">
    <location>
        <begin position="24"/>
        <end position="112"/>
    </location>
</feature>
<keyword evidence="4" id="KW-1185">Reference proteome</keyword>
<evidence type="ECO:0000313" key="3">
    <source>
        <dbReference type="EMBL" id="PRX18425.1"/>
    </source>
</evidence>
<protein>
    <submittedName>
        <fullName evidence="3">Uncharacterized protein</fullName>
    </submittedName>
</protein>
<feature type="region of interest" description="Disordered" evidence="1">
    <location>
        <begin position="23"/>
        <end position="47"/>
    </location>
</feature>
<evidence type="ECO:0000313" key="4">
    <source>
        <dbReference type="Proteomes" id="UP000239415"/>
    </source>
</evidence>
<evidence type="ECO:0000256" key="1">
    <source>
        <dbReference type="SAM" id="MobiDB-lite"/>
    </source>
</evidence>
<dbReference type="RefSeq" id="WP_146169342.1">
    <property type="nucleotide sequence ID" value="NZ_BOMO01000103.1"/>
</dbReference>
<proteinExistence type="predicted"/>
<dbReference type="Proteomes" id="UP000239415">
    <property type="component" value="Unassembled WGS sequence"/>
</dbReference>